<dbReference type="InterPro" id="IPR003961">
    <property type="entry name" value="FN3_dom"/>
</dbReference>
<evidence type="ECO:0000313" key="4">
    <source>
        <dbReference type="Proteomes" id="UP000179129"/>
    </source>
</evidence>
<dbReference type="CDD" id="cd00063">
    <property type="entry name" value="FN3"/>
    <property type="match status" value="1"/>
</dbReference>
<gene>
    <name evidence="3" type="ORF">A3F83_08390</name>
</gene>
<evidence type="ECO:0000259" key="2">
    <source>
        <dbReference type="SMART" id="SM00060"/>
    </source>
</evidence>
<sequence length="1032" mass="114694">MPMLILILLLAGLPAYTSAATVRLPVTADAGISSERGCFEQNGGASVSVPIRQNQNWYGFETKACLLRFDTDSLRGMSVKKAWLNIYLAAGDLYGIGLCSVLADWEEGEGINGETGMGGASWLWAREPQAGKQHGPENYWSWPGSRVYSVSWAHPDLRYSHAGPAEIQREQAAPDVLHLRFPVAPELVSALAAGLVTSLVLTDDKGQVAEGQSIKGQGTPYVYDRSKDIYMYTREVQEPSYRPFLEVEAVAEDHTPPGPAGPLTVTSTDPYESAVTVSFKAPAEDGVSGGAVLGYEARYAESVLDGNRWEKYERLPRWLVPRPGAPGGKDSLRVSSLAPGKYHLGLRALDEAGNLGPLSQCEITVPGAEQVMLERPRPAEEIAGSAEAVYENLLQLWACSDLTKVDPLTGGILRDTNVYVDNPKMKIEDPVWKAARRTVYLEALRGEVVAFQLILERLGDTSLSDIRIVPDDFIGNGGVLKVAGNLSCYRVWYMKAVPGRADLIGPGDMVDNAGQRTAWHGDACLPLNIPFESTFNLPALDNLGGEQRCQSVWVDLYVPPNTRPGRYQGKVTVTARELKRPAVLILELEVLPPVLPDRASWVVDLNAYEYGIQALFGFKSEVPPARLRLIEKRFYQMAHQHRATLNILPYSQSGQVHQGCAPEIKMSPAGPQVSSWKEWDGRYAQYLNGRAFTAEEGYRGPGAGVPVEQMYLPIHENWPMPLKEHYADWAELKNREEYGEWAKKSRPLEQAMDKQYQAGIASITRQLFEHFRKSGFTGTNFQVYFNNKYYFKCHFFGMPNEGEGTSFWLLDEPVDYDDYAANRFFLSLVRQGYLQAKPGAVKLHLRTDVSQPELTRGLWDNGVCNLWNSSGLFDFGTTARFRMQRNPEEKYWHYGAGPAVWGRLAELQSSFFTYWSIGTVGDLPYWDSLRGEGWIKPSDLAVFYPGAQYAGSGKDYDGPIAGVRLKAIRRAQQDIEYLDLLAAKPGWNKARVRQALAAWADDPQAPVLTFKKLTVGDLFDLRKAISGALRSN</sequence>
<comment type="caution">
    <text evidence="3">The sequence shown here is derived from an EMBL/GenBank/DDBJ whole genome shotgun (WGS) entry which is preliminary data.</text>
</comment>
<dbReference type="InterPro" id="IPR013783">
    <property type="entry name" value="Ig-like_fold"/>
</dbReference>
<dbReference type="SUPFAM" id="SSF49265">
    <property type="entry name" value="Fibronectin type III"/>
    <property type="match status" value="1"/>
</dbReference>
<dbReference type="Proteomes" id="UP000179129">
    <property type="component" value="Unassembled WGS sequence"/>
</dbReference>
<dbReference type="EMBL" id="MFIX01000262">
    <property type="protein sequence ID" value="OGG00357.1"/>
    <property type="molecule type" value="Genomic_DNA"/>
</dbReference>
<feature type="chain" id="PRO_5009522485" description="Fibronectin type-III domain-containing protein" evidence="1">
    <location>
        <begin position="20"/>
        <end position="1032"/>
    </location>
</feature>
<accession>A0A1F5YK61</accession>
<evidence type="ECO:0000313" key="3">
    <source>
        <dbReference type="EMBL" id="OGG00357.1"/>
    </source>
</evidence>
<name>A0A1F5YK61_9BACT</name>
<evidence type="ECO:0000256" key="1">
    <source>
        <dbReference type="SAM" id="SignalP"/>
    </source>
</evidence>
<dbReference type="Gene3D" id="2.60.40.10">
    <property type="entry name" value="Immunoglobulins"/>
    <property type="match status" value="1"/>
</dbReference>
<protein>
    <recommendedName>
        <fullName evidence="2">Fibronectin type-III domain-containing protein</fullName>
    </recommendedName>
</protein>
<dbReference type="InterPro" id="IPR036116">
    <property type="entry name" value="FN3_sf"/>
</dbReference>
<organism evidence="3 4">
    <name type="scientific">Candidatus Glassbacteria bacterium RIFCSPLOWO2_12_FULL_58_11</name>
    <dbReference type="NCBI Taxonomy" id="1817867"/>
    <lineage>
        <taxon>Bacteria</taxon>
        <taxon>Candidatus Glassiibacteriota</taxon>
    </lineage>
</organism>
<reference evidence="3 4" key="1">
    <citation type="journal article" date="2016" name="Nat. Commun.">
        <title>Thousands of microbial genomes shed light on interconnected biogeochemical processes in an aquifer system.</title>
        <authorList>
            <person name="Anantharaman K."/>
            <person name="Brown C.T."/>
            <person name="Hug L.A."/>
            <person name="Sharon I."/>
            <person name="Castelle C.J."/>
            <person name="Probst A.J."/>
            <person name="Thomas B.C."/>
            <person name="Singh A."/>
            <person name="Wilkins M.J."/>
            <person name="Karaoz U."/>
            <person name="Brodie E.L."/>
            <person name="Williams K.H."/>
            <person name="Hubbard S.S."/>
            <person name="Banfield J.F."/>
        </authorList>
    </citation>
    <scope>NUCLEOTIDE SEQUENCE [LARGE SCALE GENOMIC DNA]</scope>
</reference>
<dbReference type="AlphaFoldDB" id="A0A1F5YK61"/>
<feature type="domain" description="Fibronectin type-III" evidence="2">
    <location>
        <begin position="256"/>
        <end position="355"/>
    </location>
</feature>
<keyword evidence="1" id="KW-0732">Signal</keyword>
<dbReference type="SMART" id="SM00060">
    <property type="entry name" value="FN3"/>
    <property type="match status" value="1"/>
</dbReference>
<feature type="signal peptide" evidence="1">
    <location>
        <begin position="1"/>
        <end position="19"/>
    </location>
</feature>
<proteinExistence type="predicted"/>